<dbReference type="OrthoDB" id="2999773at2759"/>
<accession>A0A6A5ZHK0</accession>
<reference evidence="1" key="1">
    <citation type="journal article" date="2020" name="Stud. Mycol.">
        <title>101 Dothideomycetes genomes: a test case for predicting lifestyles and emergence of pathogens.</title>
        <authorList>
            <person name="Haridas S."/>
            <person name="Albert R."/>
            <person name="Binder M."/>
            <person name="Bloem J."/>
            <person name="Labutti K."/>
            <person name="Salamov A."/>
            <person name="Andreopoulos B."/>
            <person name="Baker S."/>
            <person name="Barry K."/>
            <person name="Bills G."/>
            <person name="Bluhm B."/>
            <person name="Cannon C."/>
            <person name="Castanera R."/>
            <person name="Culley D."/>
            <person name="Daum C."/>
            <person name="Ezra D."/>
            <person name="Gonzalez J."/>
            <person name="Henrissat B."/>
            <person name="Kuo A."/>
            <person name="Liang C."/>
            <person name="Lipzen A."/>
            <person name="Lutzoni F."/>
            <person name="Magnuson J."/>
            <person name="Mondo S."/>
            <person name="Nolan M."/>
            <person name="Ohm R."/>
            <person name="Pangilinan J."/>
            <person name="Park H.-J."/>
            <person name="Ramirez L."/>
            <person name="Alfaro M."/>
            <person name="Sun H."/>
            <person name="Tritt A."/>
            <person name="Yoshinaga Y."/>
            <person name="Zwiers L.-H."/>
            <person name="Turgeon B."/>
            <person name="Goodwin S."/>
            <person name="Spatafora J."/>
            <person name="Crous P."/>
            <person name="Grigoriev I."/>
        </authorList>
    </citation>
    <scope>NUCLEOTIDE SEQUENCE</scope>
    <source>
        <strain evidence="1">CBS 627.86</strain>
    </source>
</reference>
<dbReference type="Proteomes" id="UP000799770">
    <property type="component" value="Unassembled WGS sequence"/>
</dbReference>
<sequence length="156" mass="17134">MPRTVCLVIFNSPLFPAHWGLWVPSTDQPSIGKLLHASGDAATGFEIAFERNYDLGATTRRHQVLQLAQVLDHYVVDVKGDGSRTKDQIAHDYLEEVALSVPAPARSLVSATSQGPRQRVEIQNCQTWLRQVVAAFVQNGAMDQSALQTVDNAPKN</sequence>
<protein>
    <submittedName>
        <fullName evidence="1">Uncharacterized protein</fullName>
    </submittedName>
</protein>
<organism evidence="1 2">
    <name type="scientific">Lophiotrema nucula</name>
    <dbReference type="NCBI Taxonomy" id="690887"/>
    <lineage>
        <taxon>Eukaryota</taxon>
        <taxon>Fungi</taxon>
        <taxon>Dikarya</taxon>
        <taxon>Ascomycota</taxon>
        <taxon>Pezizomycotina</taxon>
        <taxon>Dothideomycetes</taxon>
        <taxon>Pleosporomycetidae</taxon>
        <taxon>Pleosporales</taxon>
        <taxon>Lophiotremataceae</taxon>
        <taxon>Lophiotrema</taxon>
    </lineage>
</organism>
<proteinExistence type="predicted"/>
<dbReference type="AlphaFoldDB" id="A0A6A5ZHK0"/>
<evidence type="ECO:0000313" key="2">
    <source>
        <dbReference type="Proteomes" id="UP000799770"/>
    </source>
</evidence>
<gene>
    <name evidence="1" type="ORF">BDV96DRAFT_642883</name>
</gene>
<name>A0A6A5ZHK0_9PLEO</name>
<evidence type="ECO:0000313" key="1">
    <source>
        <dbReference type="EMBL" id="KAF2118705.1"/>
    </source>
</evidence>
<dbReference type="EMBL" id="ML977316">
    <property type="protein sequence ID" value="KAF2118705.1"/>
    <property type="molecule type" value="Genomic_DNA"/>
</dbReference>
<keyword evidence="2" id="KW-1185">Reference proteome</keyword>
<dbReference type="InterPro" id="IPR046670">
    <property type="entry name" value="DUF6540"/>
</dbReference>
<dbReference type="Pfam" id="PF20174">
    <property type="entry name" value="DUF6540"/>
    <property type="match status" value="1"/>
</dbReference>